<keyword evidence="4" id="KW-1185">Reference proteome</keyword>
<name>A0A0S3QR54_THET7</name>
<proteinExistence type="predicted"/>
<keyword evidence="3" id="KW-0315">Glutamine amidotransferase</keyword>
<dbReference type="STRING" id="1298851.TST_0013"/>
<dbReference type="Proteomes" id="UP000063234">
    <property type="component" value="Chromosome"/>
</dbReference>
<organism evidence="3 4">
    <name type="scientific">Thermosulfidibacter takaii (strain DSM 17441 / JCM 13301 / NBRC 103674 / ABI70S6)</name>
    <dbReference type="NCBI Taxonomy" id="1298851"/>
    <lineage>
        <taxon>Bacteria</taxon>
        <taxon>Pseudomonadati</taxon>
        <taxon>Thermosulfidibacterota</taxon>
        <taxon>Thermosulfidibacteria</taxon>
        <taxon>Thermosulfidibacterales</taxon>
        <taxon>Thermosulfidibacteraceae</taxon>
    </lineage>
</organism>
<accession>A0A0S3QR54</accession>
<dbReference type="AlphaFoldDB" id="A0A0S3QR54"/>
<dbReference type="Gene3D" id="3.60.20.10">
    <property type="entry name" value="Glutamine Phosphoribosylpyrophosphate, subunit 1, domain 1"/>
    <property type="match status" value="1"/>
</dbReference>
<keyword evidence="3" id="KW-0808">Transferase</keyword>
<dbReference type="GO" id="GO:0016740">
    <property type="term" value="F:transferase activity"/>
    <property type="evidence" value="ECO:0007669"/>
    <property type="project" value="UniProtKB-KW"/>
</dbReference>
<dbReference type="SUPFAM" id="SSF56235">
    <property type="entry name" value="N-terminal nucleophile aminohydrolases (Ntn hydrolases)"/>
    <property type="match status" value="1"/>
</dbReference>
<dbReference type="Pfam" id="PF00310">
    <property type="entry name" value="GATase_2"/>
    <property type="match status" value="1"/>
</dbReference>
<evidence type="ECO:0000313" key="3">
    <source>
        <dbReference type="EMBL" id="BAT70824.1"/>
    </source>
</evidence>
<dbReference type="PIRSF" id="PIRSF018774">
    <property type="entry name" value="GOGAT_lg_dom1"/>
    <property type="match status" value="1"/>
</dbReference>
<reference evidence="4" key="1">
    <citation type="journal article" date="2018" name="Science">
        <title>A primordial and reversible TCA cycle in a facultatively chemolithoautotrophic thermophile.</title>
        <authorList>
            <person name="Nunoura T."/>
            <person name="Chikaraishi Y."/>
            <person name="Izaki R."/>
            <person name="Suwa T."/>
            <person name="Sato T."/>
            <person name="Harada T."/>
            <person name="Mori K."/>
            <person name="Kato Y."/>
            <person name="Miyazaki M."/>
            <person name="Shimamura S."/>
            <person name="Yanagawa K."/>
            <person name="Shuto A."/>
            <person name="Ohkouchi N."/>
            <person name="Fujita N."/>
            <person name="Takaki Y."/>
            <person name="Atomi H."/>
            <person name="Takai K."/>
        </authorList>
    </citation>
    <scope>NUCLEOTIDE SEQUENCE [LARGE SCALE GENOMIC DNA]</scope>
    <source>
        <strain evidence="4">DSM 17441 / JCM 13301 / NBRC 103674 / ABI70S6</strain>
    </source>
</reference>
<feature type="active site" description="For GATase activity" evidence="1">
    <location>
        <position position="14"/>
    </location>
</feature>
<dbReference type="CDD" id="cd01907">
    <property type="entry name" value="GlxB"/>
    <property type="match status" value="1"/>
</dbReference>
<dbReference type="PATRIC" id="fig|1298851.3.peg.13"/>
<dbReference type="InterPro" id="IPR017932">
    <property type="entry name" value="GATase_2_dom"/>
</dbReference>
<evidence type="ECO:0000256" key="1">
    <source>
        <dbReference type="PIRSR" id="PIRSR018774-1"/>
    </source>
</evidence>
<dbReference type="PROSITE" id="PS51278">
    <property type="entry name" value="GATASE_TYPE_2"/>
    <property type="match status" value="1"/>
</dbReference>
<dbReference type="EMBL" id="AP013035">
    <property type="protein sequence ID" value="BAT70824.1"/>
    <property type="molecule type" value="Genomic_DNA"/>
</dbReference>
<protein>
    <submittedName>
        <fullName evidence="3">Glutamine amidotransferase, class II</fullName>
    </submittedName>
</protein>
<evidence type="ECO:0000313" key="4">
    <source>
        <dbReference type="Proteomes" id="UP000063234"/>
    </source>
</evidence>
<dbReference type="InterPro" id="IPR029055">
    <property type="entry name" value="Ntn_hydrolases_N"/>
</dbReference>
<gene>
    <name evidence="3" type="ORF">TST_0013</name>
</gene>
<dbReference type="InterPro" id="IPR012375">
    <property type="entry name" value="Glu_synth_lsu_1"/>
</dbReference>
<feature type="domain" description="Glutamine amidotransferase type-2" evidence="2">
    <location>
        <begin position="14"/>
        <end position="359"/>
    </location>
</feature>
<sequence>MMVITTRDREVSGCGLAGVISRKKILIPGEVIVRSITHQKERGNGLGAGYAGYGIYPQFPDEYAFHIMYDDEYARKETEEYIKKRFHIIHYEEIPTRRTKNITDSPLLWRYFLQPIEPPDDPDFNEEDFVMKAVMDINSYINGAYVFSSGKNMGAFKGVGEPDDIGEFYRIEEYQAYLWVAHTRFPTNTPGWWGGAHPFTLLDWAVVHNGEISSYGTNKRYLEMFGYKCTLRTDTEVVAYLIDLLVRRHRLPLRIAAYALASPFWKDIDRMPEPQKRLFTAIRMVYGAAMLNGPFAILVSWNGGLMGLNDRIKLRPLVAAIKDDKVYMASEESSIREVCPDPDKVWAPKAGDPVIALFEDFERGDQFREYQV</sequence>
<dbReference type="KEGG" id="ttk:TST_0013"/>
<evidence type="ECO:0000259" key="2">
    <source>
        <dbReference type="PROSITE" id="PS51278"/>
    </source>
</evidence>